<feature type="compositionally biased region" description="Low complexity" evidence="1">
    <location>
        <begin position="164"/>
        <end position="174"/>
    </location>
</feature>
<evidence type="ECO:0000256" key="1">
    <source>
        <dbReference type="SAM" id="MobiDB-lite"/>
    </source>
</evidence>
<evidence type="ECO:0000313" key="2">
    <source>
        <dbReference type="EMBL" id="EXJ91390.1"/>
    </source>
</evidence>
<feature type="compositionally biased region" description="Polar residues" evidence="1">
    <location>
        <begin position="207"/>
        <end position="225"/>
    </location>
</feature>
<feature type="region of interest" description="Disordered" evidence="1">
    <location>
        <begin position="159"/>
        <end position="190"/>
    </location>
</feature>
<evidence type="ECO:0008006" key="4">
    <source>
        <dbReference type="Google" id="ProtNLM"/>
    </source>
</evidence>
<feature type="region of interest" description="Disordered" evidence="1">
    <location>
        <begin position="57"/>
        <end position="81"/>
    </location>
</feature>
<dbReference type="EMBL" id="AMWN01000003">
    <property type="protein sequence ID" value="EXJ91390.1"/>
    <property type="molecule type" value="Genomic_DNA"/>
</dbReference>
<protein>
    <recommendedName>
        <fullName evidence="4">Transcription factor domain-containing protein</fullName>
    </recommendedName>
</protein>
<proteinExistence type="predicted"/>
<gene>
    <name evidence="2" type="ORF">A1O1_04502</name>
</gene>
<dbReference type="GeneID" id="19159383"/>
<dbReference type="AlphaFoldDB" id="W9YP17"/>
<feature type="region of interest" description="Disordered" evidence="1">
    <location>
        <begin position="207"/>
        <end position="239"/>
    </location>
</feature>
<keyword evidence="3" id="KW-1185">Reference proteome</keyword>
<accession>W9YP17</accession>
<dbReference type="HOGENOM" id="CLU_573673_0_0_1"/>
<evidence type="ECO:0000313" key="3">
    <source>
        <dbReference type="Proteomes" id="UP000019484"/>
    </source>
</evidence>
<comment type="caution">
    <text evidence="2">The sequence shown here is derived from an EMBL/GenBank/DDBJ whole genome shotgun (WGS) entry which is preliminary data.</text>
</comment>
<sequence>MATKKQQQRRTFTFVDYDINRRGVTESARAHLMKDRVRSKREARLDWLSRNRASSLRGMRPKKENGGRTPGSVCAAPEQDNVNSGRDPITCYAAVFDFQKDNMESLPLTTNPRSVSPRLNSGIQVDTLQRIGKENDCAEQRLYSRYDGRSVEERGDQINEARSADSPASPQSSPNTPEIECLSTTPDPKRRRDLEFGLPCLNIANTPPVQTNDVHRSSSLPSTPAASHLSPGIDTSADKTTITLEPPERNLIRYFASHACTMLGFDRYPDIVEKHDPVLKLFIPFALCSQWCFETMVLLHSAYHHRGSVVLLDEMVMEAENQYLASRQNAILARTRSRISALAFDGDSSDEDVIAFLFLAVSEYLAGHRQIGVMHFRAWKEYCEMRRRLGVRPCGLPCKTIVWWCVSMLVGDDVILDSILSPSTRAQVRDDPTRLFRYFAHHSKSETAAQTEGPVRAKLSRHGTC</sequence>
<dbReference type="Proteomes" id="UP000019484">
    <property type="component" value="Unassembled WGS sequence"/>
</dbReference>
<dbReference type="OrthoDB" id="4120728at2759"/>
<reference evidence="2 3" key="1">
    <citation type="submission" date="2013-03" db="EMBL/GenBank/DDBJ databases">
        <title>The Genome Sequence of Capronia coronata CBS 617.96.</title>
        <authorList>
            <consortium name="The Broad Institute Genomics Platform"/>
            <person name="Cuomo C."/>
            <person name="de Hoog S."/>
            <person name="Gorbushina A."/>
            <person name="Walker B."/>
            <person name="Young S.K."/>
            <person name="Zeng Q."/>
            <person name="Gargeya S."/>
            <person name="Fitzgerald M."/>
            <person name="Haas B."/>
            <person name="Abouelleil A."/>
            <person name="Allen A.W."/>
            <person name="Alvarado L."/>
            <person name="Arachchi H.M."/>
            <person name="Berlin A.M."/>
            <person name="Chapman S.B."/>
            <person name="Gainer-Dewar J."/>
            <person name="Goldberg J."/>
            <person name="Griggs A."/>
            <person name="Gujja S."/>
            <person name="Hansen M."/>
            <person name="Howarth C."/>
            <person name="Imamovic A."/>
            <person name="Ireland A."/>
            <person name="Larimer J."/>
            <person name="McCowan C."/>
            <person name="Murphy C."/>
            <person name="Pearson M."/>
            <person name="Poon T.W."/>
            <person name="Priest M."/>
            <person name="Roberts A."/>
            <person name="Saif S."/>
            <person name="Shea T."/>
            <person name="Sisk P."/>
            <person name="Sykes S."/>
            <person name="Wortman J."/>
            <person name="Nusbaum C."/>
            <person name="Birren B."/>
        </authorList>
    </citation>
    <scope>NUCLEOTIDE SEQUENCE [LARGE SCALE GENOMIC DNA]</scope>
    <source>
        <strain evidence="2 3">CBS 617.96</strain>
    </source>
</reference>
<dbReference type="RefSeq" id="XP_007723584.1">
    <property type="nucleotide sequence ID" value="XM_007725394.1"/>
</dbReference>
<name>W9YP17_9EURO</name>
<organism evidence="2 3">
    <name type="scientific">Capronia coronata CBS 617.96</name>
    <dbReference type="NCBI Taxonomy" id="1182541"/>
    <lineage>
        <taxon>Eukaryota</taxon>
        <taxon>Fungi</taxon>
        <taxon>Dikarya</taxon>
        <taxon>Ascomycota</taxon>
        <taxon>Pezizomycotina</taxon>
        <taxon>Eurotiomycetes</taxon>
        <taxon>Chaetothyriomycetidae</taxon>
        <taxon>Chaetothyriales</taxon>
        <taxon>Herpotrichiellaceae</taxon>
        <taxon>Capronia</taxon>
    </lineage>
</organism>